<dbReference type="Proteomes" id="UP001529510">
    <property type="component" value="Unassembled WGS sequence"/>
</dbReference>
<dbReference type="InterPro" id="IPR040108">
    <property type="entry name" value="Laa1/Sip1/HEATR5"/>
</dbReference>
<reference evidence="1 2" key="1">
    <citation type="submission" date="2024-05" db="EMBL/GenBank/DDBJ databases">
        <title>Genome sequencing and assembly of Indian major carp, Cirrhinus mrigala (Hamilton, 1822).</title>
        <authorList>
            <person name="Mohindra V."/>
            <person name="Chowdhury L.M."/>
            <person name="Lal K."/>
            <person name="Jena J.K."/>
        </authorList>
    </citation>
    <scope>NUCLEOTIDE SEQUENCE [LARGE SCALE GENOMIC DNA]</scope>
    <source>
        <strain evidence="1">CM1030</strain>
        <tissue evidence="1">Blood</tissue>
    </source>
</reference>
<evidence type="ECO:0008006" key="3">
    <source>
        <dbReference type="Google" id="ProtNLM"/>
    </source>
</evidence>
<dbReference type="SUPFAM" id="SSF48371">
    <property type="entry name" value="ARM repeat"/>
    <property type="match status" value="1"/>
</dbReference>
<protein>
    <recommendedName>
        <fullName evidence="3">Interferon-related developmental regulator 2</fullName>
    </recommendedName>
</protein>
<proteinExistence type="predicted"/>
<accession>A0ABD0P8Y0</accession>
<dbReference type="AlphaFoldDB" id="A0ABD0P8Y0"/>
<evidence type="ECO:0000313" key="1">
    <source>
        <dbReference type="EMBL" id="KAL0170140.1"/>
    </source>
</evidence>
<organism evidence="1 2">
    <name type="scientific">Cirrhinus mrigala</name>
    <name type="common">Mrigala</name>
    <dbReference type="NCBI Taxonomy" id="683832"/>
    <lineage>
        <taxon>Eukaryota</taxon>
        <taxon>Metazoa</taxon>
        <taxon>Chordata</taxon>
        <taxon>Craniata</taxon>
        <taxon>Vertebrata</taxon>
        <taxon>Euteleostomi</taxon>
        <taxon>Actinopterygii</taxon>
        <taxon>Neopterygii</taxon>
        <taxon>Teleostei</taxon>
        <taxon>Ostariophysi</taxon>
        <taxon>Cypriniformes</taxon>
        <taxon>Cyprinidae</taxon>
        <taxon>Labeoninae</taxon>
        <taxon>Labeonini</taxon>
        <taxon>Cirrhinus</taxon>
    </lineage>
</organism>
<evidence type="ECO:0000313" key="2">
    <source>
        <dbReference type="Proteomes" id="UP001529510"/>
    </source>
</evidence>
<gene>
    <name evidence="1" type="ORF">M9458_034736</name>
</gene>
<dbReference type="EMBL" id="JAMKFB020000017">
    <property type="protein sequence ID" value="KAL0170140.1"/>
    <property type="molecule type" value="Genomic_DNA"/>
</dbReference>
<dbReference type="PANTHER" id="PTHR21663">
    <property type="entry name" value="HYPOTHETICAL HEAT DOMAIN-CONTAINING"/>
    <property type="match status" value="1"/>
</dbReference>
<comment type="caution">
    <text evidence="1">The sequence shown here is derived from an EMBL/GenBank/DDBJ whole genome shotgun (WGS) entry which is preliminary data.</text>
</comment>
<keyword evidence="2" id="KW-1185">Reference proteome</keyword>
<name>A0ABD0P8Y0_CIRMR</name>
<feature type="non-terminal residue" evidence="1">
    <location>
        <position position="83"/>
    </location>
</feature>
<dbReference type="PANTHER" id="PTHR21663:SF1">
    <property type="entry name" value="HEAT REPEAT-CONTAINING PROTEIN 5A"/>
    <property type="match status" value="1"/>
</dbReference>
<sequence>MLDTVISVLLHPSASARLAAAWCLRCVAVGMPAQVAVLLDRCAERLNALKSCPEAVAGYSAAIAALLGAVQLCPLGISHSKGK</sequence>
<dbReference type="InterPro" id="IPR016024">
    <property type="entry name" value="ARM-type_fold"/>
</dbReference>